<evidence type="ECO:0000313" key="2">
    <source>
        <dbReference type="EMBL" id="TRY69244.1"/>
    </source>
</evidence>
<feature type="compositionally biased region" description="Basic residues" evidence="1">
    <location>
        <begin position="562"/>
        <end position="573"/>
    </location>
</feature>
<feature type="region of interest" description="Disordered" evidence="1">
    <location>
        <begin position="61"/>
        <end position="97"/>
    </location>
</feature>
<feature type="compositionally biased region" description="Low complexity" evidence="1">
    <location>
        <begin position="273"/>
        <end position="283"/>
    </location>
</feature>
<comment type="caution">
    <text evidence="2">The sequence shown here is derived from an EMBL/GenBank/DDBJ whole genome shotgun (WGS) entry which is preliminary data.</text>
</comment>
<feature type="region of interest" description="Disordered" evidence="1">
    <location>
        <begin position="149"/>
        <end position="370"/>
    </location>
</feature>
<protein>
    <submittedName>
        <fullName evidence="2">Uncharacterized protein</fullName>
    </submittedName>
</protein>
<proteinExistence type="predicted"/>
<organism evidence="2 3">
    <name type="scientific">Tigriopus californicus</name>
    <name type="common">Marine copepod</name>
    <dbReference type="NCBI Taxonomy" id="6832"/>
    <lineage>
        <taxon>Eukaryota</taxon>
        <taxon>Metazoa</taxon>
        <taxon>Ecdysozoa</taxon>
        <taxon>Arthropoda</taxon>
        <taxon>Crustacea</taxon>
        <taxon>Multicrustacea</taxon>
        <taxon>Hexanauplia</taxon>
        <taxon>Copepoda</taxon>
        <taxon>Harpacticoida</taxon>
        <taxon>Harpacticidae</taxon>
        <taxon>Tigriopus</taxon>
    </lineage>
</organism>
<evidence type="ECO:0000256" key="1">
    <source>
        <dbReference type="SAM" id="MobiDB-lite"/>
    </source>
</evidence>
<dbReference type="EMBL" id="VCGU01000010">
    <property type="protein sequence ID" value="TRY69244.1"/>
    <property type="molecule type" value="Genomic_DNA"/>
</dbReference>
<feature type="compositionally biased region" description="Low complexity" evidence="1">
    <location>
        <begin position="233"/>
        <end position="250"/>
    </location>
</feature>
<feature type="compositionally biased region" description="Polar residues" evidence="1">
    <location>
        <begin position="536"/>
        <end position="554"/>
    </location>
</feature>
<feature type="region of interest" description="Disordered" evidence="1">
    <location>
        <begin position="456"/>
        <end position="577"/>
    </location>
</feature>
<feature type="compositionally biased region" description="Basic and acidic residues" evidence="1">
    <location>
        <begin position="357"/>
        <end position="370"/>
    </location>
</feature>
<feature type="compositionally biased region" description="Basic and acidic residues" evidence="1">
    <location>
        <begin position="474"/>
        <end position="495"/>
    </location>
</feature>
<gene>
    <name evidence="2" type="ORF">TCAL_09388</name>
</gene>
<feature type="compositionally biased region" description="Pro residues" evidence="1">
    <location>
        <begin position="284"/>
        <end position="294"/>
    </location>
</feature>
<feature type="non-terminal residue" evidence="2">
    <location>
        <position position="1"/>
    </location>
</feature>
<sequence length="650" mass="69019">TSNPSSAASSTASSNGTLAAVAAAAAAAAAAAVSTVSGTVQCSGPISASSSTLSQIISLTSSAPRGSRGSSAESLYEEPTNSSAGTQSGDELCPMDLSSGGATGMLGGSTGVHPFAHPALLASPFMGHLHSLDEQSMINAKRLAELVKAQHMAHKQQREQNETTPPSSDPILRLPKKRHWPDPDEQRVKKMVAPSEYESSPKTENEDSQATDGKNKPLIPLELIRAKWENNATERASPESAASSTPSLSEQHPGREVKKRRLDALLNRKFGDSPSSSSATSRSPPNPSPQPPSPETAFTPVTSLPKKINRRKQSNPMTPATTPPCLSVRPMTDLYPRGIKEEEVSARPKSSSFPVEPVDRRPTESPKVHRQQDVLKSQILQLQLAQAALLSGVGSSGSNPDFIKSALLTSTNLMSNPATAAAAASANPLLYYGYYAQMFQGLQAQQNKLVEQLMTNSKTPGSGHHSPLLGPKLEATHKPSRDQPSPKESRSEFDRFSYSGLRGPLSPLSNFRNNQSSPHSHSHMLFPGGAGGSAVSPLSPSSGVLQGRSSSPLSPSDEPRRRAPRALTGRHVRSGTGASPRTLEILRKKILERMKLKELLGENSHLYFGALNKRGKNGGPKKPQHRLAPHHQQLTAAAAAAMVALNGKHH</sequence>
<keyword evidence="3" id="KW-1185">Reference proteome</keyword>
<reference evidence="2 3" key="1">
    <citation type="journal article" date="2018" name="Nat. Ecol. Evol.">
        <title>Genomic signatures of mitonuclear coevolution across populations of Tigriopus californicus.</title>
        <authorList>
            <person name="Barreto F.S."/>
            <person name="Watson E.T."/>
            <person name="Lima T.G."/>
            <person name="Willett C.S."/>
            <person name="Edmands S."/>
            <person name="Li W."/>
            <person name="Burton R.S."/>
        </authorList>
    </citation>
    <scope>NUCLEOTIDE SEQUENCE [LARGE SCALE GENOMIC DNA]</scope>
    <source>
        <strain evidence="2 3">San Diego</strain>
    </source>
</reference>
<name>A0A553NUZ4_TIGCA</name>
<feature type="compositionally biased region" description="Polar residues" evidence="1">
    <location>
        <begin position="79"/>
        <end position="89"/>
    </location>
</feature>
<feature type="compositionally biased region" description="Low complexity" evidence="1">
    <location>
        <begin position="61"/>
        <end position="74"/>
    </location>
</feature>
<feature type="compositionally biased region" description="Polar residues" evidence="1">
    <location>
        <begin position="507"/>
        <end position="519"/>
    </location>
</feature>
<dbReference type="AlphaFoldDB" id="A0A553NUZ4"/>
<accession>A0A553NUZ4</accession>
<evidence type="ECO:0000313" key="3">
    <source>
        <dbReference type="Proteomes" id="UP000318571"/>
    </source>
</evidence>
<dbReference type="Proteomes" id="UP000318571">
    <property type="component" value="Chromosome 1"/>
</dbReference>